<gene>
    <name evidence="1" type="ORF">BELL_0561g00040</name>
</gene>
<keyword evidence="2" id="KW-1185">Reference proteome</keyword>
<evidence type="ECO:0000313" key="2">
    <source>
        <dbReference type="Proteomes" id="UP000297229"/>
    </source>
</evidence>
<accession>A0A4Z1JJT8</accession>
<protein>
    <submittedName>
        <fullName evidence="1">Uncharacterized protein</fullName>
    </submittedName>
</protein>
<dbReference type="STRING" id="278938.A0A4Z1JJT8"/>
<proteinExistence type="predicted"/>
<comment type="caution">
    <text evidence="1">The sequence shown here is derived from an EMBL/GenBank/DDBJ whole genome shotgun (WGS) entry which is preliminary data.</text>
</comment>
<reference evidence="1 2" key="1">
    <citation type="submission" date="2017-12" db="EMBL/GenBank/DDBJ databases">
        <title>Comparative genomics of Botrytis spp.</title>
        <authorList>
            <person name="Valero-Jimenez C.A."/>
            <person name="Tapia P."/>
            <person name="Veloso J."/>
            <person name="Silva-Moreno E."/>
            <person name="Staats M."/>
            <person name="Valdes J.H."/>
            <person name="Van Kan J.A.L."/>
        </authorList>
    </citation>
    <scope>NUCLEOTIDE SEQUENCE [LARGE SCALE GENOMIC DNA]</scope>
    <source>
        <strain evidence="1 2">Be9601</strain>
    </source>
</reference>
<evidence type="ECO:0000313" key="1">
    <source>
        <dbReference type="EMBL" id="TGO71542.1"/>
    </source>
</evidence>
<dbReference type="AlphaFoldDB" id="A0A4Z1JJT8"/>
<dbReference type="Proteomes" id="UP000297229">
    <property type="component" value="Unassembled WGS sequence"/>
</dbReference>
<dbReference type="EMBL" id="PQXM01000559">
    <property type="protein sequence ID" value="TGO71542.1"/>
    <property type="molecule type" value="Genomic_DNA"/>
</dbReference>
<sequence>MSALQPFLKGQLNAFGSDARVIASKLSTIVSDSTDDHQSAIEEVIAAGDLPLSIVELLQFIKSLIRYSNDDTTLCGWLLNQLNEDPSIYNLASLLFPKAQFEIGLRARQRPSTITIESLEDFRSKFYNNESLEVIIVLLKAGKFSVSKACAVTAQKILRVMLSKSLDLEAPNLHNLVSAEMEKNGFTLLASEFSAALTIIKSIKALLRLVEDPEDVPLLERENYHSVRDISLKNKVEFSTQMQRAGMKEENTLKVHDCAERVDCWNEHLWLALMEHRRQDFVPIEPHSGRKITAANSSGRPPNNLTDIFRLEDVSCEECCSVTSLSAYFADLLLLLQKTPLPNASKESVELTLKNDILAAAPQDKSPTKSEPKNLLEVLSLRRPDLEKLELSCANSRTLIPYISSVTEVLESYIRFRISGKGEVIQAYQTPETVE</sequence>
<name>A0A4Z1JJT8_9HELO</name>
<organism evidence="1 2">
    <name type="scientific">Botrytis elliptica</name>
    <dbReference type="NCBI Taxonomy" id="278938"/>
    <lineage>
        <taxon>Eukaryota</taxon>
        <taxon>Fungi</taxon>
        <taxon>Dikarya</taxon>
        <taxon>Ascomycota</taxon>
        <taxon>Pezizomycotina</taxon>
        <taxon>Leotiomycetes</taxon>
        <taxon>Helotiales</taxon>
        <taxon>Sclerotiniaceae</taxon>
        <taxon>Botrytis</taxon>
    </lineage>
</organism>